<evidence type="ECO:0000259" key="6">
    <source>
        <dbReference type="PROSITE" id="PS50921"/>
    </source>
</evidence>
<dbReference type="EMBL" id="RZGY01000001">
    <property type="protein sequence ID" value="RUQ85805.1"/>
    <property type="molecule type" value="Genomic_DNA"/>
</dbReference>
<dbReference type="Gene3D" id="1.10.10.10">
    <property type="entry name" value="Winged helix-like DNA-binding domain superfamily/Winged helix DNA-binding domain"/>
    <property type="match status" value="1"/>
</dbReference>
<dbReference type="Gene3D" id="3.30.450.40">
    <property type="match status" value="1"/>
</dbReference>
<evidence type="ECO:0000256" key="2">
    <source>
        <dbReference type="ARBA" id="ARBA00022777"/>
    </source>
</evidence>
<dbReference type="SMART" id="SM00065">
    <property type="entry name" value="GAF"/>
    <property type="match status" value="1"/>
</dbReference>
<proteinExistence type="predicted"/>
<dbReference type="PROSITE" id="PS50921">
    <property type="entry name" value="ANTAR"/>
    <property type="match status" value="1"/>
</dbReference>
<evidence type="ECO:0000256" key="4">
    <source>
        <dbReference type="ARBA" id="ARBA00023163"/>
    </source>
</evidence>
<dbReference type="InterPro" id="IPR036388">
    <property type="entry name" value="WH-like_DNA-bd_sf"/>
</dbReference>
<protein>
    <submittedName>
        <fullName evidence="7">ANTAR domain-containing protein</fullName>
    </submittedName>
</protein>
<keyword evidence="4" id="KW-0804">Transcription</keyword>
<keyword evidence="1" id="KW-0808">Transferase</keyword>
<feature type="region of interest" description="Disordered" evidence="5">
    <location>
        <begin position="286"/>
        <end position="316"/>
    </location>
</feature>
<evidence type="ECO:0000313" key="7">
    <source>
        <dbReference type="EMBL" id="RUQ85805.1"/>
    </source>
</evidence>
<dbReference type="Proteomes" id="UP000268291">
    <property type="component" value="Unassembled WGS sequence"/>
</dbReference>
<name>A0ABY0C6X3_9MICO</name>
<feature type="region of interest" description="Disordered" evidence="5">
    <location>
        <begin position="1"/>
        <end position="32"/>
    </location>
</feature>
<dbReference type="Pfam" id="PF03861">
    <property type="entry name" value="ANTAR"/>
    <property type="match status" value="1"/>
</dbReference>
<reference evidence="7 8" key="1">
    <citation type="submission" date="2018-12" db="EMBL/GenBank/DDBJ databases">
        <authorList>
            <person name="hu s."/>
            <person name="Xu Y."/>
            <person name="Xu B."/>
            <person name="Li F."/>
        </authorList>
    </citation>
    <scope>NUCLEOTIDE SEQUENCE [LARGE SCALE GENOMIC DNA]</scope>
    <source>
        <strain evidence="7 8">KSW2-17</strain>
    </source>
</reference>
<organism evidence="7 8">
    <name type="scientific">Labedella gwakjiensis</name>
    <dbReference type="NCBI Taxonomy" id="390269"/>
    <lineage>
        <taxon>Bacteria</taxon>
        <taxon>Bacillati</taxon>
        <taxon>Actinomycetota</taxon>
        <taxon>Actinomycetes</taxon>
        <taxon>Micrococcales</taxon>
        <taxon>Microbacteriaceae</taxon>
        <taxon>Labedella</taxon>
    </lineage>
</organism>
<dbReference type="InterPro" id="IPR029016">
    <property type="entry name" value="GAF-like_dom_sf"/>
</dbReference>
<dbReference type="InterPro" id="IPR005561">
    <property type="entry name" value="ANTAR"/>
</dbReference>
<dbReference type="InterPro" id="IPR011006">
    <property type="entry name" value="CheY-like_superfamily"/>
</dbReference>
<feature type="compositionally biased region" description="Gly residues" evidence="5">
    <location>
        <begin position="16"/>
        <end position="28"/>
    </location>
</feature>
<evidence type="ECO:0000256" key="1">
    <source>
        <dbReference type="ARBA" id="ARBA00022679"/>
    </source>
</evidence>
<sequence length="316" mass="34389">MARSDDVRKPLRDGPQPGGRPRGAGGGRDGCRNRAPWILERWSGTRSCGIMRDMSEPGAEYFARLAFDLQAEPDTEATVEVVVEYARDAVRCDDVGIHLLEGKKIRTAAATGERVWEADELQNELGEGPCVSSIETLGSYVVPDTANDPRWPNYGPRLARLGYRSMVSVPLVTKDKVIGSLNLFSVAPNSLDDTDEAVARIFGRHASIALANARSEDNLEKALDGRKTIGQAQGILMERFSIDEGRAFSLLRRYSQHHNMKLVSVAQDVVSGELFAALGDVEPTQTAPVEEIGATLRASGRRPSASSPSDERSRLA</sequence>
<evidence type="ECO:0000256" key="5">
    <source>
        <dbReference type="SAM" id="MobiDB-lite"/>
    </source>
</evidence>
<dbReference type="Pfam" id="PF13185">
    <property type="entry name" value="GAF_2"/>
    <property type="match status" value="1"/>
</dbReference>
<dbReference type="SMART" id="SM01012">
    <property type="entry name" value="ANTAR"/>
    <property type="match status" value="1"/>
</dbReference>
<keyword evidence="3" id="KW-0805">Transcription regulation</keyword>
<gene>
    <name evidence="7" type="ORF">ELQ93_01915</name>
</gene>
<evidence type="ECO:0000256" key="3">
    <source>
        <dbReference type="ARBA" id="ARBA00023015"/>
    </source>
</evidence>
<feature type="compositionally biased region" description="Low complexity" evidence="5">
    <location>
        <begin position="297"/>
        <end position="308"/>
    </location>
</feature>
<feature type="domain" description="ANTAR" evidence="6">
    <location>
        <begin position="209"/>
        <end position="270"/>
    </location>
</feature>
<comment type="caution">
    <text evidence="7">The sequence shown here is derived from an EMBL/GenBank/DDBJ whole genome shotgun (WGS) entry which is preliminary data.</text>
</comment>
<dbReference type="SUPFAM" id="SSF55781">
    <property type="entry name" value="GAF domain-like"/>
    <property type="match status" value="1"/>
</dbReference>
<dbReference type="SUPFAM" id="SSF52172">
    <property type="entry name" value="CheY-like"/>
    <property type="match status" value="1"/>
</dbReference>
<keyword evidence="8" id="KW-1185">Reference proteome</keyword>
<accession>A0ABY0C6X3</accession>
<feature type="compositionally biased region" description="Basic and acidic residues" evidence="5">
    <location>
        <begin position="1"/>
        <end position="12"/>
    </location>
</feature>
<evidence type="ECO:0000313" key="8">
    <source>
        <dbReference type="Proteomes" id="UP000268291"/>
    </source>
</evidence>
<keyword evidence="2" id="KW-0418">Kinase</keyword>
<dbReference type="InterPro" id="IPR003018">
    <property type="entry name" value="GAF"/>
</dbReference>